<dbReference type="InterPro" id="IPR005823">
    <property type="entry name" value="Ribosomal_uL13_bac-type"/>
</dbReference>
<dbReference type="GO" id="GO:0003729">
    <property type="term" value="F:mRNA binding"/>
    <property type="evidence" value="ECO:0007669"/>
    <property type="project" value="TreeGrafter"/>
</dbReference>
<comment type="similarity">
    <text evidence="1 4 5">Belongs to the universal ribosomal protein uL13 family.</text>
</comment>
<comment type="subunit">
    <text evidence="4">Part of the 50S ribosomal subunit.</text>
</comment>
<dbReference type="PIRSF" id="PIRSF002181">
    <property type="entry name" value="Ribosomal_L13"/>
    <property type="match status" value="1"/>
</dbReference>
<dbReference type="GO" id="GO:0003735">
    <property type="term" value="F:structural constituent of ribosome"/>
    <property type="evidence" value="ECO:0007669"/>
    <property type="project" value="UniProtKB-UniRule"/>
</dbReference>
<evidence type="ECO:0000313" key="7">
    <source>
        <dbReference type="Proteomes" id="UP000193404"/>
    </source>
</evidence>
<dbReference type="KEGG" id="aman:B6F84_06715"/>
<keyword evidence="7" id="KW-1185">Reference proteome</keyword>
<keyword evidence="3 4" id="KW-0687">Ribonucleoprotein</keyword>
<name>A0A1W6JZR3_9CREN</name>
<dbReference type="PANTHER" id="PTHR11545">
    <property type="entry name" value="RIBOSOMAL PROTEIN L13"/>
    <property type="match status" value="1"/>
</dbReference>
<evidence type="ECO:0000256" key="2">
    <source>
        <dbReference type="ARBA" id="ARBA00022980"/>
    </source>
</evidence>
<organism evidence="6 7">
    <name type="scientific">Acidianus manzaensis</name>
    <dbReference type="NCBI Taxonomy" id="282676"/>
    <lineage>
        <taxon>Archaea</taxon>
        <taxon>Thermoproteota</taxon>
        <taxon>Thermoprotei</taxon>
        <taxon>Sulfolobales</taxon>
        <taxon>Sulfolobaceae</taxon>
        <taxon>Acidianus</taxon>
    </lineage>
</organism>
<dbReference type="PANTHER" id="PTHR11545:SF3">
    <property type="entry name" value="LARGE RIBOSOMAL SUBUNIT PROTEIN UL13"/>
    <property type="match status" value="1"/>
</dbReference>
<evidence type="ECO:0000256" key="3">
    <source>
        <dbReference type="ARBA" id="ARBA00023274"/>
    </source>
</evidence>
<proteinExistence type="inferred from homology"/>
<dbReference type="InterPro" id="IPR005822">
    <property type="entry name" value="Ribosomal_uL13"/>
</dbReference>
<dbReference type="OrthoDB" id="7668at2157"/>
<dbReference type="InterPro" id="IPR036899">
    <property type="entry name" value="Ribosomal_uL13_sf"/>
</dbReference>
<comment type="function">
    <text evidence="4">This protein is one of the early assembly proteins of the 50S ribosomal subunit, although it is not seen to bind rRNA by itself. It is important during the early stages of 50S assembly.</text>
</comment>
<evidence type="ECO:0000256" key="4">
    <source>
        <dbReference type="HAMAP-Rule" id="MF_01366"/>
    </source>
</evidence>
<dbReference type="NCBIfam" id="NF005004">
    <property type="entry name" value="PRK06394.1"/>
    <property type="match status" value="1"/>
</dbReference>
<reference evidence="6 7" key="1">
    <citation type="submission" date="2017-03" db="EMBL/GenBank/DDBJ databases">
        <title>Sulfur activation and transportation mechanism of thermophilic Archaea Acidianus manzaensis YN-25.</title>
        <authorList>
            <person name="Ma Y."/>
            <person name="Yang Y."/>
            <person name="Xia J."/>
        </authorList>
    </citation>
    <scope>NUCLEOTIDE SEQUENCE [LARGE SCALE GENOMIC DNA]</scope>
    <source>
        <strain evidence="6 7">YN-25</strain>
    </source>
</reference>
<dbReference type="HAMAP" id="MF_01366">
    <property type="entry name" value="Ribosomal_uL13"/>
    <property type="match status" value="1"/>
</dbReference>
<dbReference type="GeneID" id="41590597"/>
<evidence type="ECO:0000256" key="5">
    <source>
        <dbReference type="RuleBase" id="RU003877"/>
    </source>
</evidence>
<dbReference type="RefSeq" id="WP_148691535.1">
    <property type="nucleotide sequence ID" value="NZ_CP020477.1"/>
</dbReference>
<sequence>MTEEVVIDAENMILGRMASMVVKLLEDGKKVVIVNGEKAVVSGTKVRIISGYKLLFEVRTLFNPQKQGIRRPRTPINLIKRTIRGMLPKTPKGKEMLHNVKVYIGVPKEYEGKQFIRFEKADVKRLKGKYITVAELAKEMGWKTYGK</sequence>
<dbReference type="Proteomes" id="UP000193404">
    <property type="component" value="Chromosome"/>
</dbReference>
<dbReference type="SUPFAM" id="SSF52161">
    <property type="entry name" value="Ribosomal protein L13"/>
    <property type="match status" value="1"/>
</dbReference>
<dbReference type="Pfam" id="PF00572">
    <property type="entry name" value="Ribosomal_L13"/>
    <property type="match status" value="1"/>
</dbReference>
<dbReference type="AlphaFoldDB" id="A0A1W6JZR3"/>
<dbReference type="CDD" id="cd00392">
    <property type="entry name" value="Ribosomal_L13"/>
    <property type="match status" value="1"/>
</dbReference>
<dbReference type="PROSITE" id="PS00783">
    <property type="entry name" value="RIBOSOMAL_L13"/>
    <property type="match status" value="1"/>
</dbReference>
<evidence type="ECO:0000313" key="6">
    <source>
        <dbReference type="EMBL" id="ARM75756.1"/>
    </source>
</evidence>
<protein>
    <recommendedName>
        <fullName evidence="4">Large ribosomal subunit protein uL13</fullName>
    </recommendedName>
</protein>
<evidence type="ECO:0000256" key="1">
    <source>
        <dbReference type="ARBA" id="ARBA00006227"/>
    </source>
</evidence>
<dbReference type="InterPro" id="IPR023563">
    <property type="entry name" value="Ribosomal_uL13_CS"/>
</dbReference>
<dbReference type="EMBL" id="CP020477">
    <property type="protein sequence ID" value="ARM75756.1"/>
    <property type="molecule type" value="Genomic_DNA"/>
</dbReference>
<dbReference type="GO" id="GO:0017148">
    <property type="term" value="P:negative regulation of translation"/>
    <property type="evidence" value="ECO:0007669"/>
    <property type="project" value="TreeGrafter"/>
</dbReference>
<dbReference type="GO" id="GO:0022625">
    <property type="term" value="C:cytosolic large ribosomal subunit"/>
    <property type="evidence" value="ECO:0007669"/>
    <property type="project" value="UniProtKB-UniRule"/>
</dbReference>
<accession>A0A1W6JZR3</accession>
<dbReference type="STRING" id="282676.B6F84_06715"/>
<dbReference type="GO" id="GO:0006412">
    <property type="term" value="P:translation"/>
    <property type="evidence" value="ECO:0007669"/>
    <property type="project" value="UniProtKB-UniRule"/>
</dbReference>
<dbReference type="InterPro" id="IPR005755">
    <property type="entry name" value="Ribosomal_uL13_euk/arc"/>
</dbReference>
<keyword evidence="2 4" id="KW-0689">Ribosomal protein</keyword>
<gene>
    <name evidence="4" type="primary">rpl13</name>
    <name evidence="6" type="ORF">B6F84_06715</name>
</gene>
<dbReference type="NCBIfam" id="TIGR01077">
    <property type="entry name" value="L13_A_E"/>
    <property type="match status" value="1"/>
</dbReference>
<dbReference type="Gene3D" id="3.90.1180.10">
    <property type="entry name" value="Ribosomal protein L13"/>
    <property type="match status" value="1"/>
</dbReference>